<organism evidence="2 3">
    <name type="scientific">Dreissena polymorpha</name>
    <name type="common">Zebra mussel</name>
    <name type="synonym">Mytilus polymorpha</name>
    <dbReference type="NCBI Taxonomy" id="45954"/>
    <lineage>
        <taxon>Eukaryota</taxon>
        <taxon>Metazoa</taxon>
        <taxon>Spiralia</taxon>
        <taxon>Lophotrochozoa</taxon>
        <taxon>Mollusca</taxon>
        <taxon>Bivalvia</taxon>
        <taxon>Autobranchia</taxon>
        <taxon>Heteroconchia</taxon>
        <taxon>Euheterodonta</taxon>
        <taxon>Imparidentia</taxon>
        <taxon>Neoheterodontei</taxon>
        <taxon>Myida</taxon>
        <taxon>Dreissenoidea</taxon>
        <taxon>Dreissenidae</taxon>
        <taxon>Dreissena</taxon>
    </lineage>
</organism>
<name>A0A9D3YER6_DREPO</name>
<dbReference type="AlphaFoldDB" id="A0A9D3YER6"/>
<accession>A0A9D3YER6</accession>
<reference evidence="2" key="1">
    <citation type="journal article" date="2019" name="bioRxiv">
        <title>The Genome of the Zebra Mussel, Dreissena polymorpha: A Resource for Invasive Species Research.</title>
        <authorList>
            <person name="McCartney M.A."/>
            <person name="Auch B."/>
            <person name="Kono T."/>
            <person name="Mallez S."/>
            <person name="Zhang Y."/>
            <person name="Obille A."/>
            <person name="Becker A."/>
            <person name="Abrahante J.E."/>
            <person name="Garbe J."/>
            <person name="Badalamenti J.P."/>
            <person name="Herman A."/>
            <person name="Mangelson H."/>
            <person name="Liachko I."/>
            <person name="Sullivan S."/>
            <person name="Sone E.D."/>
            <person name="Koren S."/>
            <person name="Silverstein K.A.T."/>
            <person name="Beckman K.B."/>
            <person name="Gohl D.M."/>
        </authorList>
    </citation>
    <scope>NUCLEOTIDE SEQUENCE</scope>
    <source>
        <strain evidence="2">Duluth1</strain>
        <tissue evidence="2">Whole animal</tissue>
    </source>
</reference>
<feature type="transmembrane region" description="Helical" evidence="1">
    <location>
        <begin position="45"/>
        <end position="70"/>
    </location>
</feature>
<comment type="caution">
    <text evidence="2">The sequence shown here is derived from an EMBL/GenBank/DDBJ whole genome shotgun (WGS) entry which is preliminary data.</text>
</comment>
<keyword evidence="1" id="KW-0472">Membrane</keyword>
<evidence type="ECO:0000256" key="1">
    <source>
        <dbReference type="SAM" id="Phobius"/>
    </source>
</evidence>
<evidence type="ECO:0000313" key="3">
    <source>
        <dbReference type="Proteomes" id="UP000828390"/>
    </source>
</evidence>
<dbReference type="EMBL" id="JAIWYP010000015">
    <property type="protein sequence ID" value="KAH3699177.1"/>
    <property type="molecule type" value="Genomic_DNA"/>
</dbReference>
<keyword evidence="1" id="KW-0812">Transmembrane</keyword>
<protein>
    <submittedName>
        <fullName evidence="2">Uncharacterized protein</fullName>
    </submittedName>
</protein>
<gene>
    <name evidence="2" type="ORF">DPMN_074131</name>
</gene>
<keyword evidence="3" id="KW-1185">Reference proteome</keyword>
<keyword evidence="1" id="KW-1133">Transmembrane helix</keyword>
<proteinExistence type="predicted"/>
<sequence>MEGGLEGALVVAAAFCIQILVFGTSQSIGMFYIQWQRYFSRWGAAVSLVGSINLGVFLGAGMYWLLLLLISSKAWKVK</sequence>
<evidence type="ECO:0000313" key="2">
    <source>
        <dbReference type="EMBL" id="KAH3699177.1"/>
    </source>
</evidence>
<reference evidence="2" key="2">
    <citation type="submission" date="2020-11" db="EMBL/GenBank/DDBJ databases">
        <authorList>
            <person name="McCartney M.A."/>
            <person name="Auch B."/>
            <person name="Kono T."/>
            <person name="Mallez S."/>
            <person name="Becker A."/>
            <person name="Gohl D.M."/>
            <person name="Silverstein K.A.T."/>
            <person name="Koren S."/>
            <person name="Bechman K.B."/>
            <person name="Herman A."/>
            <person name="Abrahante J.E."/>
            <person name="Garbe J."/>
        </authorList>
    </citation>
    <scope>NUCLEOTIDE SEQUENCE</scope>
    <source>
        <strain evidence="2">Duluth1</strain>
        <tissue evidence="2">Whole animal</tissue>
    </source>
</reference>
<feature type="transmembrane region" description="Helical" evidence="1">
    <location>
        <begin position="7"/>
        <end position="33"/>
    </location>
</feature>
<dbReference type="Proteomes" id="UP000828390">
    <property type="component" value="Unassembled WGS sequence"/>
</dbReference>